<dbReference type="InterPro" id="IPR013249">
    <property type="entry name" value="RNA_pol_sigma70_r4_t2"/>
</dbReference>
<dbReference type="Pfam" id="PF04542">
    <property type="entry name" value="Sigma70_r2"/>
    <property type="match status" value="1"/>
</dbReference>
<dbReference type="PANTHER" id="PTHR30173">
    <property type="entry name" value="SIGMA 19 FACTOR"/>
    <property type="match status" value="1"/>
</dbReference>
<dbReference type="InterPro" id="IPR013325">
    <property type="entry name" value="RNA_pol_sigma_r2"/>
</dbReference>
<evidence type="ECO:0000256" key="1">
    <source>
        <dbReference type="ARBA" id="ARBA00011344"/>
    </source>
</evidence>
<reference evidence="4 5" key="1">
    <citation type="submission" date="2019-03" db="EMBL/GenBank/DDBJ databases">
        <title>Genomic Encyclopedia of Type Strains, Phase III (KMG-III): the genomes of soil and plant-associated and newly described type strains.</title>
        <authorList>
            <person name="Whitman W."/>
        </authorList>
    </citation>
    <scope>NUCLEOTIDE SEQUENCE [LARGE SCALE GENOMIC DNA]</scope>
    <source>
        <strain evidence="4 5">CGMCC 1.7002</strain>
    </source>
</reference>
<dbReference type="InterPro" id="IPR014303">
    <property type="entry name" value="RNA_pol_sigma-70_ECF"/>
</dbReference>
<dbReference type="RefSeq" id="WP_133571792.1">
    <property type="nucleotide sequence ID" value="NZ_SNYR01000001.1"/>
</dbReference>
<dbReference type="EMBL" id="SNYR01000001">
    <property type="protein sequence ID" value="TDQ67153.1"/>
    <property type="molecule type" value="Genomic_DNA"/>
</dbReference>
<keyword evidence="5" id="KW-1185">Reference proteome</keyword>
<proteinExistence type="predicted"/>
<dbReference type="SUPFAM" id="SSF88946">
    <property type="entry name" value="Sigma2 domain of RNA polymerase sigma factors"/>
    <property type="match status" value="1"/>
</dbReference>
<dbReference type="Proteomes" id="UP000295391">
    <property type="component" value="Unassembled WGS sequence"/>
</dbReference>
<protein>
    <submittedName>
        <fullName evidence="4">RNA polymerase sigma-70 factor (ECF subfamily)</fullName>
    </submittedName>
</protein>
<dbReference type="GO" id="GO:0016987">
    <property type="term" value="F:sigma factor activity"/>
    <property type="evidence" value="ECO:0007669"/>
    <property type="project" value="InterPro"/>
</dbReference>
<dbReference type="SUPFAM" id="SSF54427">
    <property type="entry name" value="NTF2-like"/>
    <property type="match status" value="1"/>
</dbReference>
<accession>A0A4R6VSV7</accession>
<dbReference type="Gene3D" id="3.10.450.50">
    <property type="match status" value="1"/>
</dbReference>
<dbReference type="Gene3D" id="1.10.1740.10">
    <property type="match status" value="1"/>
</dbReference>
<comment type="caution">
    <text evidence="4">The sequence shown here is derived from an EMBL/GenBank/DDBJ whole genome shotgun (WGS) entry which is preliminary data.</text>
</comment>
<dbReference type="InterPro" id="IPR007627">
    <property type="entry name" value="RNA_pol_sigma70_r2"/>
</dbReference>
<evidence type="ECO:0000313" key="4">
    <source>
        <dbReference type="EMBL" id="TDQ67153.1"/>
    </source>
</evidence>
<name>A0A4R6VSV7_9HYPH</name>
<dbReference type="InterPro" id="IPR052704">
    <property type="entry name" value="ECF_Sigma-70_Domain"/>
</dbReference>
<organism evidence="4 5">
    <name type="scientific">Maritalea mobilis</name>
    <dbReference type="NCBI Taxonomy" id="483324"/>
    <lineage>
        <taxon>Bacteria</taxon>
        <taxon>Pseudomonadati</taxon>
        <taxon>Pseudomonadota</taxon>
        <taxon>Alphaproteobacteria</taxon>
        <taxon>Hyphomicrobiales</taxon>
        <taxon>Devosiaceae</taxon>
        <taxon>Maritalea</taxon>
    </lineage>
</organism>
<evidence type="ECO:0000259" key="2">
    <source>
        <dbReference type="Pfam" id="PF04542"/>
    </source>
</evidence>
<dbReference type="InterPro" id="IPR036388">
    <property type="entry name" value="WH-like_DNA-bd_sf"/>
</dbReference>
<dbReference type="Gene3D" id="1.10.10.10">
    <property type="entry name" value="Winged helix-like DNA-binding domain superfamily/Winged helix DNA-binding domain"/>
    <property type="match status" value="1"/>
</dbReference>
<dbReference type="InterPro" id="IPR014284">
    <property type="entry name" value="RNA_pol_sigma-70_dom"/>
</dbReference>
<dbReference type="NCBIfam" id="NF007214">
    <property type="entry name" value="PRK09636.1"/>
    <property type="match status" value="1"/>
</dbReference>
<sequence>MQDRDRTTIFEQERKRLFALAYRMLGSVADAEDMVQDSFVRWSNADLKTIDNPQAFLTTIVTRLSLDHLRSAKTKRTSYVGSWLPEPLLTESVESPDDIAQKADDISFALMATLEKLTASERAAFLLHDVFDLPFDQIAKTLDRTEASCRKLASRARQKVRTDGSETLPMPTNEPLVTSFLNTLQTGDLDSFVNFIAEDAILVTDGGGIKSATLRPIYGREKISRFFIGVANKFGRPGPDDIKLIQLNGAPSLLIRDEDGALQAWSFTWTSDGKIAEFYMLRNPEKLSHLAFD</sequence>
<feature type="domain" description="RNA polymerase sigma factor 70 region 4 type 2" evidence="3">
    <location>
        <begin position="109"/>
        <end position="159"/>
    </location>
</feature>
<feature type="domain" description="RNA polymerase sigma-70 region 2" evidence="2">
    <location>
        <begin position="10"/>
        <end position="73"/>
    </location>
</feature>
<gene>
    <name evidence="4" type="ORF">ATL17_1160</name>
</gene>
<evidence type="ECO:0000313" key="5">
    <source>
        <dbReference type="Proteomes" id="UP000295391"/>
    </source>
</evidence>
<evidence type="ECO:0000259" key="3">
    <source>
        <dbReference type="Pfam" id="PF08281"/>
    </source>
</evidence>
<dbReference type="Pfam" id="PF08281">
    <property type="entry name" value="Sigma70_r4_2"/>
    <property type="match status" value="1"/>
</dbReference>
<dbReference type="InterPro" id="IPR032710">
    <property type="entry name" value="NTF2-like_dom_sf"/>
</dbReference>
<dbReference type="OrthoDB" id="9794372at2"/>
<dbReference type="NCBIfam" id="TIGR02957">
    <property type="entry name" value="SigX4"/>
    <property type="match status" value="1"/>
</dbReference>
<dbReference type="SUPFAM" id="SSF88659">
    <property type="entry name" value="Sigma3 and sigma4 domains of RNA polymerase sigma factors"/>
    <property type="match status" value="1"/>
</dbReference>
<dbReference type="InterPro" id="IPR013324">
    <property type="entry name" value="RNA_pol_sigma_r3/r4-like"/>
</dbReference>
<dbReference type="NCBIfam" id="TIGR02937">
    <property type="entry name" value="sigma70-ECF"/>
    <property type="match status" value="1"/>
</dbReference>
<dbReference type="GO" id="GO:0003677">
    <property type="term" value="F:DNA binding"/>
    <property type="evidence" value="ECO:0007669"/>
    <property type="project" value="InterPro"/>
</dbReference>
<comment type="subunit">
    <text evidence="1">Interacts transiently with the RNA polymerase catalytic core formed by RpoA, RpoB, RpoC and RpoZ (2 alpha, 1 beta, 1 beta' and 1 omega subunit) to form the RNA polymerase holoenzyme that can initiate transcription.</text>
</comment>
<dbReference type="PANTHER" id="PTHR30173:SF36">
    <property type="entry name" value="ECF RNA POLYMERASE SIGMA FACTOR SIGJ"/>
    <property type="match status" value="1"/>
</dbReference>
<dbReference type="GO" id="GO:0006352">
    <property type="term" value="P:DNA-templated transcription initiation"/>
    <property type="evidence" value="ECO:0007669"/>
    <property type="project" value="InterPro"/>
</dbReference>
<dbReference type="AlphaFoldDB" id="A0A4R6VSV7"/>